<dbReference type="InterPro" id="IPR036116">
    <property type="entry name" value="FN3_sf"/>
</dbReference>
<accession>A0AAQ4FMK0</accession>
<protein>
    <recommendedName>
        <fullName evidence="2">Fibronectin type-III domain-containing protein</fullName>
    </recommendedName>
</protein>
<dbReference type="SUPFAM" id="SSF49265">
    <property type="entry name" value="Fibronectin type III"/>
    <property type="match status" value="1"/>
</dbReference>
<dbReference type="CDD" id="cd00063">
    <property type="entry name" value="FN3"/>
    <property type="match status" value="2"/>
</dbReference>
<dbReference type="InterPro" id="IPR013783">
    <property type="entry name" value="Ig-like_fold"/>
</dbReference>
<sequence length="234" mass="25814">MPNEIGPHPELRVTDLKVAFLDSTQAEVTWIKHAGPVSGYQVVICKIAPPPDCRHDETSEASLNLHQLKPNTTFEVRVTPFRYSKEQRLTGEEAVLQFTTLPPPKLDAIQVRPLNSTSLEVTWKAVSGARIMIEICPVPSTLKKCPLYHTGSHMSKLIINDLKPETFYTINAIFSTTAGGLSYPGEHISMNVTTPAQGDGKNAASLPSYSGLWMSSLLYFLVHVCCDTYLPQGF</sequence>
<dbReference type="PANTHER" id="PTHR46708">
    <property type="entry name" value="TENASCIN"/>
    <property type="match status" value="1"/>
</dbReference>
<evidence type="ECO:0000313" key="4">
    <source>
        <dbReference type="Proteomes" id="UP001321473"/>
    </source>
</evidence>
<gene>
    <name evidence="3" type="ORF">V5799_021752</name>
</gene>
<name>A0AAQ4FMK0_AMBAM</name>
<dbReference type="PROSITE" id="PS50853">
    <property type="entry name" value="FN3"/>
    <property type="match status" value="2"/>
</dbReference>
<dbReference type="PANTHER" id="PTHR46708:SF2">
    <property type="entry name" value="FIBRONECTIN TYPE-III DOMAIN-CONTAINING PROTEIN"/>
    <property type="match status" value="1"/>
</dbReference>
<feature type="domain" description="Fibronectin type-III" evidence="2">
    <location>
        <begin position="12"/>
        <end position="104"/>
    </location>
</feature>
<proteinExistence type="predicted"/>
<organism evidence="3 4">
    <name type="scientific">Amblyomma americanum</name>
    <name type="common">Lone star tick</name>
    <dbReference type="NCBI Taxonomy" id="6943"/>
    <lineage>
        <taxon>Eukaryota</taxon>
        <taxon>Metazoa</taxon>
        <taxon>Ecdysozoa</taxon>
        <taxon>Arthropoda</taxon>
        <taxon>Chelicerata</taxon>
        <taxon>Arachnida</taxon>
        <taxon>Acari</taxon>
        <taxon>Parasitiformes</taxon>
        <taxon>Ixodida</taxon>
        <taxon>Ixodoidea</taxon>
        <taxon>Ixodidae</taxon>
        <taxon>Amblyomminae</taxon>
        <taxon>Amblyomma</taxon>
    </lineage>
</organism>
<feature type="domain" description="Fibronectin type-III" evidence="2">
    <location>
        <begin position="105"/>
        <end position="197"/>
    </location>
</feature>
<dbReference type="InterPro" id="IPR050991">
    <property type="entry name" value="ECM_Regulatory_Proteins"/>
</dbReference>
<dbReference type="Gene3D" id="2.60.40.10">
    <property type="entry name" value="Immunoglobulins"/>
    <property type="match status" value="2"/>
</dbReference>
<dbReference type="EMBL" id="JARKHS020000762">
    <property type="protein sequence ID" value="KAK8788470.1"/>
    <property type="molecule type" value="Genomic_DNA"/>
</dbReference>
<reference evidence="3 4" key="1">
    <citation type="journal article" date="2023" name="Arcadia Sci">
        <title>De novo assembly of a long-read Amblyomma americanum tick genome.</title>
        <authorList>
            <person name="Chou S."/>
            <person name="Poskanzer K.E."/>
            <person name="Rollins M."/>
            <person name="Thuy-Boun P.S."/>
        </authorList>
    </citation>
    <scope>NUCLEOTIDE SEQUENCE [LARGE SCALE GENOMIC DNA]</scope>
    <source>
        <strain evidence="3">F_SG_1</strain>
        <tissue evidence="3">Salivary glands</tissue>
    </source>
</reference>
<evidence type="ECO:0000256" key="1">
    <source>
        <dbReference type="ARBA" id="ARBA00022737"/>
    </source>
</evidence>
<keyword evidence="1" id="KW-0677">Repeat</keyword>
<evidence type="ECO:0000313" key="3">
    <source>
        <dbReference type="EMBL" id="KAK8788470.1"/>
    </source>
</evidence>
<keyword evidence="4" id="KW-1185">Reference proteome</keyword>
<dbReference type="AlphaFoldDB" id="A0AAQ4FMK0"/>
<dbReference type="Proteomes" id="UP001321473">
    <property type="component" value="Unassembled WGS sequence"/>
</dbReference>
<dbReference type="Pfam" id="PF00041">
    <property type="entry name" value="fn3"/>
    <property type="match status" value="1"/>
</dbReference>
<comment type="caution">
    <text evidence="3">The sequence shown here is derived from an EMBL/GenBank/DDBJ whole genome shotgun (WGS) entry which is preliminary data.</text>
</comment>
<dbReference type="InterPro" id="IPR003961">
    <property type="entry name" value="FN3_dom"/>
</dbReference>
<dbReference type="SMART" id="SM00060">
    <property type="entry name" value="FN3"/>
    <property type="match status" value="2"/>
</dbReference>
<evidence type="ECO:0000259" key="2">
    <source>
        <dbReference type="PROSITE" id="PS50853"/>
    </source>
</evidence>